<dbReference type="EMBL" id="JAMDLZ010000079">
    <property type="protein sequence ID" value="MCY9550063.1"/>
    <property type="molecule type" value="Genomic_DNA"/>
</dbReference>
<gene>
    <name evidence="3" type="ORF">M5W82_24665</name>
</gene>
<dbReference type="PANTHER" id="PTHR46797:SF1">
    <property type="entry name" value="METHYLPHOSPHONATE SYNTHASE"/>
    <property type="match status" value="1"/>
</dbReference>
<keyword evidence="4" id="KW-1185">Reference proteome</keyword>
<dbReference type="PANTHER" id="PTHR46797">
    <property type="entry name" value="HTH-TYPE TRANSCRIPTIONAL REGULATOR"/>
    <property type="match status" value="1"/>
</dbReference>
<dbReference type="InterPro" id="IPR050807">
    <property type="entry name" value="TransReg_Diox_bact_type"/>
</dbReference>
<protein>
    <submittedName>
        <fullName evidence="3">Helix-turn-helix domain-containing protein</fullName>
    </submittedName>
</protein>
<dbReference type="RefSeq" id="WP_268639939.1">
    <property type="nucleotide sequence ID" value="NZ_JAMDLZ010000079.1"/>
</dbReference>
<accession>A0ABT4EWK8</accession>
<evidence type="ECO:0000313" key="3">
    <source>
        <dbReference type="EMBL" id="MCY9550063.1"/>
    </source>
</evidence>
<dbReference type="CDD" id="cd00093">
    <property type="entry name" value="HTH_XRE"/>
    <property type="match status" value="1"/>
</dbReference>
<dbReference type="PROSITE" id="PS50943">
    <property type="entry name" value="HTH_CROC1"/>
    <property type="match status" value="1"/>
</dbReference>
<feature type="domain" description="HTH cro/C1-type" evidence="2">
    <location>
        <begin position="11"/>
        <end position="65"/>
    </location>
</feature>
<dbReference type="Proteomes" id="UP001527052">
    <property type="component" value="Unassembled WGS sequence"/>
</dbReference>
<evidence type="ECO:0000259" key="2">
    <source>
        <dbReference type="PROSITE" id="PS50943"/>
    </source>
</evidence>
<sequence>MDLSKRVGMNIRAIRKAQNLTIDELAEKCEFQAPNLSDVERGERNITLQTLNKILYALEVDPGSVLIPESRTNKNPESIKEELLKILFNTLEDKNEDDIRMLLNITNEIFGRFKHN</sequence>
<comment type="caution">
    <text evidence="3">The sequence shown here is derived from an EMBL/GenBank/DDBJ whole genome shotgun (WGS) entry which is preliminary data.</text>
</comment>
<keyword evidence="1" id="KW-0238">DNA-binding</keyword>
<dbReference type="Gene3D" id="1.10.260.40">
    <property type="entry name" value="lambda repressor-like DNA-binding domains"/>
    <property type="match status" value="1"/>
</dbReference>
<dbReference type="Pfam" id="PF01381">
    <property type="entry name" value="HTH_3"/>
    <property type="match status" value="1"/>
</dbReference>
<reference evidence="3 4" key="1">
    <citation type="submission" date="2022-05" db="EMBL/GenBank/DDBJ databases">
        <title>Genome Sequencing of Bee-Associated Microbes.</title>
        <authorList>
            <person name="Dunlap C."/>
        </authorList>
    </citation>
    <scope>NUCLEOTIDE SEQUENCE [LARGE SCALE GENOMIC DNA]</scope>
    <source>
        <strain evidence="3 4">NRRL BD-083</strain>
    </source>
</reference>
<dbReference type="InterPro" id="IPR010982">
    <property type="entry name" value="Lambda_DNA-bd_dom_sf"/>
</dbReference>
<name>A0ABT4EWK8_9BACI</name>
<organism evidence="3 4">
    <name type="scientific">Lysinibacillus xylanilyticus</name>
    <dbReference type="NCBI Taxonomy" id="582475"/>
    <lineage>
        <taxon>Bacteria</taxon>
        <taxon>Bacillati</taxon>
        <taxon>Bacillota</taxon>
        <taxon>Bacilli</taxon>
        <taxon>Bacillales</taxon>
        <taxon>Bacillaceae</taxon>
        <taxon>Lysinibacillus</taxon>
    </lineage>
</organism>
<proteinExistence type="predicted"/>
<dbReference type="SMART" id="SM00530">
    <property type="entry name" value="HTH_XRE"/>
    <property type="match status" value="1"/>
</dbReference>
<evidence type="ECO:0000313" key="4">
    <source>
        <dbReference type="Proteomes" id="UP001527052"/>
    </source>
</evidence>
<dbReference type="InterPro" id="IPR001387">
    <property type="entry name" value="Cro/C1-type_HTH"/>
</dbReference>
<dbReference type="SUPFAM" id="SSF47413">
    <property type="entry name" value="lambda repressor-like DNA-binding domains"/>
    <property type="match status" value="1"/>
</dbReference>
<evidence type="ECO:0000256" key="1">
    <source>
        <dbReference type="ARBA" id="ARBA00023125"/>
    </source>
</evidence>